<evidence type="ECO:0000313" key="7">
    <source>
        <dbReference type="EMBL" id="MCF2531057.1"/>
    </source>
</evidence>
<organism evidence="7 8">
    <name type="scientific">Yinghuangia soli</name>
    <dbReference type="NCBI Taxonomy" id="2908204"/>
    <lineage>
        <taxon>Bacteria</taxon>
        <taxon>Bacillati</taxon>
        <taxon>Actinomycetota</taxon>
        <taxon>Actinomycetes</taxon>
        <taxon>Kitasatosporales</taxon>
        <taxon>Streptomycetaceae</taxon>
        <taxon>Yinghuangia</taxon>
    </lineage>
</organism>
<dbReference type="Proteomes" id="UP001165378">
    <property type="component" value="Unassembled WGS sequence"/>
</dbReference>
<comment type="similarity">
    <text evidence="2">Belongs to the bacterial solute-binding protein 2 family.</text>
</comment>
<comment type="caution">
    <text evidence="7">The sequence shown here is derived from an EMBL/GenBank/DDBJ whole genome shotgun (WGS) entry which is preliminary data.</text>
</comment>
<dbReference type="InterPro" id="IPR025997">
    <property type="entry name" value="SBP_2_dom"/>
</dbReference>
<feature type="compositionally biased region" description="Low complexity" evidence="4">
    <location>
        <begin position="40"/>
        <end position="54"/>
    </location>
</feature>
<accession>A0AA41Q6G8</accession>
<keyword evidence="3 5" id="KW-0732">Signal</keyword>
<dbReference type="GO" id="GO:0030313">
    <property type="term" value="C:cell envelope"/>
    <property type="evidence" value="ECO:0007669"/>
    <property type="project" value="UniProtKB-SubCell"/>
</dbReference>
<dbReference type="GO" id="GO:0030246">
    <property type="term" value="F:carbohydrate binding"/>
    <property type="evidence" value="ECO:0007669"/>
    <property type="project" value="UniProtKB-ARBA"/>
</dbReference>
<evidence type="ECO:0000256" key="1">
    <source>
        <dbReference type="ARBA" id="ARBA00004196"/>
    </source>
</evidence>
<evidence type="ECO:0000259" key="6">
    <source>
        <dbReference type="Pfam" id="PF13407"/>
    </source>
</evidence>
<dbReference type="PANTHER" id="PTHR46847">
    <property type="entry name" value="D-ALLOSE-BINDING PERIPLASMIC PROTEIN-RELATED"/>
    <property type="match status" value="1"/>
</dbReference>
<dbReference type="SUPFAM" id="SSF53822">
    <property type="entry name" value="Periplasmic binding protein-like I"/>
    <property type="match status" value="1"/>
</dbReference>
<dbReference type="InterPro" id="IPR028082">
    <property type="entry name" value="Peripla_BP_I"/>
</dbReference>
<proteinExistence type="inferred from homology"/>
<evidence type="ECO:0000256" key="3">
    <source>
        <dbReference type="ARBA" id="ARBA00022729"/>
    </source>
</evidence>
<dbReference type="InterPro" id="IPR006311">
    <property type="entry name" value="TAT_signal"/>
</dbReference>
<evidence type="ECO:0000256" key="5">
    <source>
        <dbReference type="SAM" id="SignalP"/>
    </source>
</evidence>
<dbReference type="EMBL" id="JAKFHA010000020">
    <property type="protein sequence ID" value="MCF2531057.1"/>
    <property type="molecule type" value="Genomic_DNA"/>
</dbReference>
<dbReference type="PANTHER" id="PTHR46847:SF1">
    <property type="entry name" value="D-ALLOSE-BINDING PERIPLASMIC PROTEIN-RELATED"/>
    <property type="match status" value="1"/>
</dbReference>
<feature type="region of interest" description="Disordered" evidence="4">
    <location>
        <begin position="28"/>
        <end position="56"/>
    </location>
</feature>
<dbReference type="Gene3D" id="3.40.50.2300">
    <property type="match status" value="2"/>
</dbReference>
<evidence type="ECO:0000256" key="2">
    <source>
        <dbReference type="ARBA" id="ARBA00007639"/>
    </source>
</evidence>
<dbReference type="PROSITE" id="PS51257">
    <property type="entry name" value="PROKAR_LIPOPROTEIN"/>
    <property type="match status" value="1"/>
</dbReference>
<feature type="signal peptide" evidence="5">
    <location>
        <begin position="1"/>
        <end position="23"/>
    </location>
</feature>
<dbReference type="Pfam" id="PF13407">
    <property type="entry name" value="Peripla_BP_4"/>
    <property type="match status" value="1"/>
</dbReference>
<feature type="chain" id="PRO_5041423101" evidence="5">
    <location>
        <begin position="24"/>
        <end position="351"/>
    </location>
</feature>
<dbReference type="AlphaFoldDB" id="A0AA41Q6G8"/>
<name>A0AA41Q6G8_9ACTN</name>
<evidence type="ECO:0000256" key="4">
    <source>
        <dbReference type="SAM" id="MobiDB-lite"/>
    </source>
</evidence>
<keyword evidence="8" id="KW-1185">Reference proteome</keyword>
<gene>
    <name evidence="7" type="ORF">LZ495_28110</name>
</gene>
<sequence length="351" mass="36410">MSQLHRRGFLLGGAALGAGALVAGCTGNSSDKDTAPQVKAPPAASGSSEAPGKPVTIGFSAPAADHGWIGAISINATAQAKQFSDVTLKATEGTNDVNQQIQQVQTLIDAKVDALVILPYDGKALTAVARRAMEAGIPVVNLDRVFANALSYRTWIGGDNYGMGVNAGTYIAARMKQAGKANPVIVEVAGLDNLELTQQRSQGFREALEAAGMKVAARQAADFTAATGQRVAAQVLQANGKIDALWNHDDDQGIGVMAAIKQAGRDNEFLMVGGAGSKKAMDDIKADNTPLKATVLYPPSMASSGIILARMIAQAKSLGDLAELEVPASVTTYSAVVTKENVDRYLPTAFS</sequence>
<feature type="domain" description="Periplasmic binding protein" evidence="6">
    <location>
        <begin position="57"/>
        <end position="315"/>
    </location>
</feature>
<protein>
    <submittedName>
        <fullName evidence="7">Substrate-binding domain-containing protein</fullName>
    </submittedName>
</protein>
<comment type="subcellular location">
    <subcellularLocation>
        <location evidence="1">Cell envelope</location>
    </subcellularLocation>
</comment>
<dbReference type="PROSITE" id="PS51318">
    <property type="entry name" value="TAT"/>
    <property type="match status" value="1"/>
</dbReference>
<dbReference type="RefSeq" id="WP_235055720.1">
    <property type="nucleotide sequence ID" value="NZ_JAKFHA010000020.1"/>
</dbReference>
<evidence type="ECO:0000313" key="8">
    <source>
        <dbReference type="Proteomes" id="UP001165378"/>
    </source>
</evidence>
<reference evidence="7" key="1">
    <citation type="submission" date="2022-01" db="EMBL/GenBank/DDBJ databases">
        <title>Genome-Based Taxonomic Classification of the Phylum Actinobacteria.</title>
        <authorList>
            <person name="Gao Y."/>
        </authorList>
    </citation>
    <scope>NUCLEOTIDE SEQUENCE</scope>
    <source>
        <strain evidence="7">KLBMP 8922</strain>
    </source>
</reference>